<feature type="compositionally biased region" description="Basic and acidic residues" evidence="1">
    <location>
        <begin position="76"/>
        <end position="85"/>
    </location>
</feature>
<evidence type="ECO:0000256" key="1">
    <source>
        <dbReference type="SAM" id="MobiDB-lite"/>
    </source>
</evidence>
<evidence type="ECO:0000256" key="2">
    <source>
        <dbReference type="SAM" id="SignalP"/>
    </source>
</evidence>
<feature type="region of interest" description="Disordered" evidence="1">
    <location>
        <begin position="27"/>
        <end position="85"/>
    </location>
</feature>
<accession>A0A2S6BZW5</accession>
<sequence>MQFRSLLLSTFAVLAWTAPAKDEERGISNELGMASTDRNYEQRPRGPSEAQVKAIRARQGYSDGYYEDEAYVPPKAKRDETEDDM</sequence>
<name>A0A2S6BZW5_9PEZI</name>
<evidence type="ECO:0000313" key="4">
    <source>
        <dbReference type="Proteomes" id="UP000237631"/>
    </source>
</evidence>
<feature type="chain" id="PRO_5015515696" evidence="2">
    <location>
        <begin position="23"/>
        <end position="85"/>
    </location>
</feature>
<protein>
    <submittedName>
        <fullName evidence="3">Uncharacterized protein</fullName>
    </submittedName>
</protein>
<dbReference type="Proteomes" id="UP000237631">
    <property type="component" value="Unassembled WGS sequence"/>
</dbReference>
<proteinExistence type="predicted"/>
<feature type="signal peptide" evidence="2">
    <location>
        <begin position="1"/>
        <end position="22"/>
    </location>
</feature>
<organism evidence="3 4">
    <name type="scientific">Cercospora berteroae</name>
    <dbReference type="NCBI Taxonomy" id="357750"/>
    <lineage>
        <taxon>Eukaryota</taxon>
        <taxon>Fungi</taxon>
        <taxon>Dikarya</taxon>
        <taxon>Ascomycota</taxon>
        <taxon>Pezizomycotina</taxon>
        <taxon>Dothideomycetes</taxon>
        <taxon>Dothideomycetidae</taxon>
        <taxon>Mycosphaerellales</taxon>
        <taxon>Mycosphaerellaceae</taxon>
        <taxon>Cercospora</taxon>
    </lineage>
</organism>
<keyword evidence="2" id="KW-0732">Signal</keyword>
<evidence type="ECO:0000313" key="3">
    <source>
        <dbReference type="EMBL" id="PPJ53020.1"/>
    </source>
</evidence>
<dbReference type="OrthoDB" id="10322108at2759"/>
<gene>
    <name evidence="3" type="ORF">CBER1_11272</name>
</gene>
<keyword evidence="4" id="KW-1185">Reference proteome</keyword>
<dbReference type="EMBL" id="PNEN01001623">
    <property type="protein sequence ID" value="PPJ53020.1"/>
    <property type="molecule type" value="Genomic_DNA"/>
</dbReference>
<reference evidence="4" key="1">
    <citation type="journal article" date="2017" name="bioRxiv">
        <title>Conservation of a gene cluster reveals novel cercosporin biosynthetic mechanisms and extends production to the genus Colletotrichum.</title>
        <authorList>
            <person name="de Jonge R."/>
            <person name="Ebert M.K."/>
            <person name="Huitt-Roehl C.R."/>
            <person name="Pal P."/>
            <person name="Suttle J.C."/>
            <person name="Spanner R.E."/>
            <person name="Neubauer J.D."/>
            <person name="Jurick W.M.II."/>
            <person name="Stott K.A."/>
            <person name="Secor G.A."/>
            <person name="Thomma B.P.H.J."/>
            <person name="Van de Peer Y."/>
            <person name="Townsend C.A."/>
            <person name="Bolton M.D."/>
        </authorList>
    </citation>
    <scope>NUCLEOTIDE SEQUENCE [LARGE SCALE GENOMIC DNA]</scope>
    <source>
        <strain evidence="4">CBS538.71</strain>
    </source>
</reference>
<comment type="caution">
    <text evidence="3">The sequence shown here is derived from an EMBL/GenBank/DDBJ whole genome shotgun (WGS) entry which is preliminary data.</text>
</comment>
<dbReference type="AlphaFoldDB" id="A0A2S6BZW5"/>